<name>A0A1E2VDM3_9GAMM</name>
<evidence type="ECO:0008006" key="3">
    <source>
        <dbReference type="Google" id="ProtNLM"/>
    </source>
</evidence>
<evidence type="ECO:0000313" key="2">
    <source>
        <dbReference type="Proteomes" id="UP000094291"/>
    </source>
</evidence>
<dbReference type="AlphaFoldDB" id="A0A1E2VDM3"/>
<protein>
    <recommendedName>
        <fullName evidence="3">PilZ domain-containing protein</fullName>
    </recommendedName>
</protein>
<dbReference type="RefSeq" id="WP_069000075.1">
    <property type="nucleotide sequence ID" value="NZ_MDTQ01000001.1"/>
</dbReference>
<dbReference type="STRING" id="197479.BFW38_17465"/>
<gene>
    <name evidence="1" type="ORF">BFW38_17465</name>
</gene>
<dbReference type="EMBL" id="MDTQ01000001">
    <property type="protein sequence ID" value="ODC05053.1"/>
    <property type="molecule type" value="Genomic_DNA"/>
</dbReference>
<dbReference type="OrthoDB" id="6119987at2"/>
<organism evidence="1 2">
    <name type="scientific">Terasakiispira papahanaumokuakeensis</name>
    <dbReference type="NCBI Taxonomy" id="197479"/>
    <lineage>
        <taxon>Bacteria</taxon>
        <taxon>Pseudomonadati</taxon>
        <taxon>Pseudomonadota</taxon>
        <taxon>Gammaproteobacteria</taxon>
        <taxon>Oceanospirillales</taxon>
        <taxon>Terasakiispira</taxon>
    </lineage>
</organism>
<evidence type="ECO:0000313" key="1">
    <source>
        <dbReference type="EMBL" id="ODC05053.1"/>
    </source>
</evidence>
<keyword evidence="2" id="KW-1185">Reference proteome</keyword>
<proteinExistence type="predicted"/>
<reference evidence="1 2" key="1">
    <citation type="submission" date="2016-08" db="EMBL/GenBank/DDBJ databases">
        <authorList>
            <person name="Seilhamer J.J."/>
        </authorList>
    </citation>
    <scope>NUCLEOTIDE SEQUENCE [LARGE SCALE GENOMIC DNA]</scope>
    <source>
        <strain evidence="1 2">PH27A</strain>
    </source>
</reference>
<accession>A0A1E2VDM3</accession>
<dbReference type="Proteomes" id="UP000094291">
    <property type="component" value="Unassembled WGS sequence"/>
</dbReference>
<sequence>MSKVDPDLAPIPTYWKARLTHSKHRHYWAYTQSVGLEEIHFQSEQLLHEREKVLLQIQAIHNEDRKHLHIKGEVLSCILLSSGNMYGIDLKVLEMPDDDREYLEQYLRSKHEVHLRFSY</sequence>
<comment type="caution">
    <text evidence="1">The sequence shown here is derived from an EMBL/GenBank/DDBJ whole genome shotgun (WGS) entry which is preliminary data.</text>
</comment>